<feature type="compositionally biased region" description="Basic and acidic residues" evidence="1">
    <location>
        <begin position="1"/>
        <end position="12"/>
    </location>
</feature>
<reference evidence="2 3" key="1">
    <citation type="submission" date="2024-04" db="EMBL/GenBank/DDBJ databases">
        <title>The reference genome of an endangered Asteraceae, Deinandra increscens subsp. villosa, native to the Central Coast of California.</title>
        <authorList>
            <person name="Guilliams M."/>
            <person name="Hasenstab-Lehman K."/>
            <person name="Meyer R."/>
            <person name="Mcevoy S."/>
        </authorList>
    </citation>
    <scope>NUCLEOTIDE SEQUENCE [LARGE SCALE GENOMIC DNA]</scope>
    <source>
        <tissue evidence="2">Leaf</tissue>
    </source>
</reference>
<feature type="region of interest" description="Disordered" evidence="1">
    <location>
        <begin position="1"/>
        <end position="172"/>
    </location>
</feature>
<evidence type="ECO:0000313" key="2">
    <source>
        <dbReference type="EMBL" id="KAK9065092.1"/>
    </source>
</evidence>
<accession>A0AAP0D2R7</accession>
<dbReference type="EMBL" id="JBCNJP010000017">
    <property type="protein sequence ID" value="KAK9065092.1"/>
    <property type="molecule type" value="Genomic_DNA"/>
</dbReference>
<feature type="compositionally biased region" description="Basic and acidic residues" evidence="1">
    <location>
        <begin position="86"/>
        <end position="172"/>
    </location>
</feature>
<feature type="region of interest" description="Disordered" evidence="1">
    <location>
        <begin position="229"/>
        <end position="253"/>
    </location>
</feature>
<evidence type="ECO:0000313" key="3">
    <source>
        <dbReference type="Proteomes" id="UP001408789"/>
    </source>
</evidence>
<dbReference type="AlphaFoldDB" id="A0AAP0D2R7"/>
<gene>
    <name evidence="2" type="ORF">SSX86_016475</name>
</gene>
<protein>
    <submittedName>
        <fullName evidence="2">Uncharacterized protein</fullName>
    </submittedName>
</protein>
<evidence type="ECO:0000256" key="1">
    <source>
        <dbReference type="SAM" id="MobiDB-lite"/>
    </source>
</evidence>
<feature type="compositionally biased region" description="Basic and acidic residues" evidence="1">
    <location>
        <begin position="39"/>
        <end position="48"/>
    </location>
</feature>
<proteinExistence type="predicted"/>
<sequence length="416" mass="47360">MNQESRVSDKGECQTSSSPSGEKAKSKTSCTPPKKRKLSSKEDDDKVMRKGTRKSARIAYNISFSTFTNGIDHPVKIDCNDELQDDNPKEKAEEKNEEKLGKKKNEPKKLDDDLKDKVGEAKEKKFGKKNIEQKKLDNNPKEKAKERKEEKLGKKKIEPKKKLDDKNEKSESVVLISDDKTENSELLVLISKERSDEVVVKNELTKDRKIPVLQLIGIILLDEHCEEQLENQEKTSPKALTDSDAVSNPTQPAHFGAANVREELNEVEVSLKEVSIPERNTYNELNEVEVEKVIEETPFLKVNTFDERLKEVSFLEPITGEPQETHLNENEARLKRKATLTYIISDVVFTTTVDEYAPRDSLESLCPGVEVHLNVISALARILNYQEKFKNIESPSRLFCSPVMLVCNIIVMYNNQ</sequence>
<name>A0AAP0D2R7_9ASTR</name>
<organism evidence="2 3">
    <name type="scientific">Deinandra increscens subsp. villosa</name>
    <dbReference type="NCBI Taxonomy" id="3103831"/>
    <lineage>
        <taxon>Eukaryota</taxon>
        <taxon>Viridiplantae</taxon>
        <taxon>Streptophyta</taxon>
        <taxon>Embryophyta</taxon>
        <taxon>Tracheophyta</taxon>
        <taxon>Spermatophyta</taxon>
        <taxon>Magnoliopsida</taxon>
        <taxon>eudicotyledons</taxon>
        <taxon>Gunneridae</taxon>
        <taxon>Pentapetalae</taxon>
        <taxon>asterids</taxon>
        <taxon>campanulids</taxon>
        <taxon>Asterales</taxon>
        <taxon>Asteraceae</taxon>
        <taxon>Asteroideae</taxon>
        <taxon>Heliantheae alliance</taxon>
        <taxon>Madieae</taxon>
        <taxon>Madiinae</taxon>
        <taxon>Deinandra</taxon>
    </lineage>
</organism>
<comment type="caution">
    <text evidence="2">The sequence shown here is derived from an EMBL/GenBank/DDBJ whole genome shotgun (WGS) entry which is preliminary data.</text>
</comment>
<dbReference type="Proteomes" id="UP001408789">
    <property type="component" value="Unassembled WGS sequence"/>
</dbReference>
<keyword evidence="3" id="KW-1185">Reference proteome</keyword>